<dbReference type="Proteomes" id="UP001305779">
    <property type="component" value="Unassembled WGS sequence"/>
</dbReference>
<comment type="similarity">
    <text evidence="1 4">Belongs to the short-chain dehydrogenases/reductases (SDR) family.</text>
</comment>
<organism evidence="5 6">
    <name type="scientific">Zasmidium cellare</name>
    <name type="common">Wine cellar mold</name>
    <name type="synonym">Racodium cellare</name>
    <dbReference type="NCBI Taxonomy" id="395010"/>
    <lineage>
        <taxon>Eukaryota</taxon>
        <taxon>Fungi</taxon>
        <taxon>Dikarya</taxon>
        <taxon>Ascomycota</taxon>
        <taxon>Pezizomycotina</taxon>
        <taxon>Dothideomycetes</taxon>
        <taxon>Dothideomycetidae</taxon>
        <taxon>Mycosphaerellales</taxon>
        <taxon>Mycosphaerellaceae</taxon>
        <taxon>Zasmidium</taxon>
    </lineage>
</organism>
<dbReference type="Gene3D" id="3.40.50.720">
    <property type="entry name" value="NAD(P)-binding Rossmann-like Domain"/>
    <property type="match status" value="1"/>
</dbReference>
<comment type="caution">
    <text evidence="5">The sequence shown here is derived from an EMBL/GenBank/DDBJ whole genome shotgun (WGS) entry which is preliminary data.</text>
</comment>
<proteinExistence type="inferred from homology"/>
<dbReference type="EMBL" id="JAXOVC010000014">
    <property type="protein sequence ID" value="KAK4494282.1"/>
    <property type="molecule type" value="Genomic_DNA"/>
</dbReference>
<protein>
    <recommendedName>
        <fullName evidence="7">NADPH-dependent 1-acyldihydroxyacetone phosphate reductase</fullName>
    </recommendedName>
</protein>
<evidence type="ECO:0000313" key="6">
    <source>
        <dbReference type="Proteomes" id="UP001305779"/>
    </source>
</evidence>
<evidence type="ECO:0000256" key="1">
    <source>
        <dbReference type="ARBA" id="ARBA00006484"/>
    </source>
</evidence>
<evidence type="ECO:0000313" key="5">
    <source>
        <dbReference type="EMBL" id="KAK4494282.1"/>
    </source>
</evidence>
<evidence type="ECO:0000256" key="2">
    <source>
        <dbReference type="ARBA" id="ARBA00022857"/>
    </source>
</evidence>
<dbReference type="Pfam" id="PF00106">
    <property type="entry name" value="adh_short"/>
    <property type="match status" value="1"/>
</dbReference>
<accession>A0ABR0DYR4</accession>
<dbReference type="InterPro" id="IPR020904">
    <property type="entry name" value="Sc_DH/Rdtase_CS"/>
</dbReference>
<keyword evidence="3" id="KW-0560">Oxidoreductase</keyword>
<dbReference type="CDD" id="cd05374">
    <property type="entry name" value="17beta-HSD-like_SDR_c"/>
    <property type="match status" value="1"/>
</dbReference>
<reference evidence="5 6" key="1">
    <citation type="journal article" date="2023" name="G3 (Bethesda)">
        <title>A chromosome-level genome assembly of Zasmidium syzygii isolated from banana leaves.</title>
        <authorList>
            <person name="van Westerhoven A.C."/>
            <person name="Mehrabi R."/>
            <person name="Talebi R."/>
            <person name="Steentjes M.B.F."/>
            <person name="Corcolon B."/>
            <person name="Chong P.A."/>
            <person name="Kema G.H.J."/>
            <person name="Seidl M.F."/>
        </authorList>
    </citation>
    <scope>NUCLEOTIDE SEQUENCE [LARGE SCALE GENOMIC DNA]</scope>
    <source>
        <strain evidence="5 6">P124</strain>
    </source>
</reference>
<evidence type="ECO:0000256" key="3">
    <source>
        <dbReference type="ARBA" id="ARBA00023002"/>
    </source>
</evidence>
<dbReference type="SUPFAM" id="SSF51735">
    <property type="entry name" value="NAD(P)-binding Rossmann-fold domains"/>
    <property type="match status" value="1"/>
</dbReference>
<evidence type="ECO:0000256" key="4">
    <source>
        <dbReference type="RuleBase" id="RU000363"/>
    </source>
</evidence>
<keyword evidence="2" id="KW-0521">NADP</keyword>
<dbReference type="PRINTS" id="PR00081">
    <property type="entry name" value="GDHRDH"/>
</dbReference>
<dbReference type="InterPro" id="IPR036291">
    <property type="entry name" value="NAD(P)-bd_dom_sf"/>
</dbReference>
<name>A0ABR0DYR4_ZASCE</name>
<dbReference type="PANTHER" id="PTHR44169">
    <property type="entry name" value="NADPH-DEPENDENT 1-ACYLDIHYDROXYACETONE PHOSPHATE REDUCTASE"/>
    <property type="match status" value="1"/>
</dbReference>
<dbReference type="PANTHER" id="PTHR44169:SF3">
    <property type="entry name" value="SHORT-CHAIN DEHYDROGENASE SRDE"/>
    <property type="match status" value="1"/>
</dbReference>
<evidence type="ECO:0008006" key="7">
    <source>
        <dbReference type="Google" id="ProtNLM"/>
    </source>
</evidence>
<dbReference type="PROSITE" id="PS00061">
    <property type="entry name" value="ADH_SHORT"/>
    <property type="match status" value="1"/>
</dbReference>
<dbReference type="PRINTS" id="PR00080">
    <property type="entry name" value="SDRFAMILY"/>
</dbReference>
<dbReference type="InterPro" id="IPR002347">
    <property type="entry name" value="SDR_fam"/>
</dbReference>
<gene>
    <name evidence="5" type="ORF">PRZ48_014580</name>
</gene>
<keyword evidence="6" id="KW-1185">Reference proteome</keyword>
<sequence length="285" mass="30434">MAINAKKNVLITGCSDGGLGAALAVAFHEAGAHVYATARNPAKMKNLQAKGIETFTLDVMDDSSISAAVKKISHLDILVNNAGATYSMPFSDVSVKEAKNLFDLNVWSYVAVTQAFLPLLLESKGTIVNNTSIAGVVSVPYQSIYNASKAAIIAISAHQRMELAAFGIKVVDLKTGAVKSNIFQNMDQTQDRGTKLAKGSLYEPAKDQVESILRGDKVSSSMILASSWAENVVSQVLKPTPPHNIWAGGTALLGRVLAMLPTWLSDYLTKDAFGVHKIEKTLSKP</sequence>